<accession>A0A7X5U5I7</accession>
<dbReference type="RefSeq" id="WP_167164459.1">
    <property type="nucleotide sequence ID" value="NZ_JAANOW010000005.1"/>
</dbReference>
<name>A0A7X5U5I7_9MYCO</name>
<sequence>MGDVDDPDVSVAEPGADPLELSLLDDGALDEGSGSDVSAHAGTAAMAEPIPSATASAPTRPTCFA</sequence>
<evidence type="ECO:0000313" key="2">
    <source>
        <dbReference type="EMBL" id="NIH98821.1"/>
    </source>
</evidence>
<proteinExistence type="predicted"/>
<dbReference type="Proteomes" id="UP000547444">
    <property type="component" value="Unassembled WGS sequence"/>
</dbReference>
<evidence type="ECO:0000256" key="1">
    <source>
        <dbReference type="SAM" id="MobiDB-lite"/>
    </source>
</evidence>
<gene>
    <name evidence="2" type="ORF">FHU31_005845</name>
</gene>
<organism evidence="2 3">
    <name type="scientific">Mycolicibacterium fluoranthenivorans</name>
    <dbReference type="NCBI Taxonomy" id="258505"/>
    <lineage>
        <taxon>Bacteria</taxon>
        <taxon>Bacillati</taxon>
        <taxon>Actinomycetota</taxon>
        <taxon>Actinomycetes</taxon>
        <taxon>Mycobacteriales</taxon>
        <taxon>Mycobacteriaceae</taxon>
        <taxon>Mycolicibacterium</taxon>
    </lineage>
</organism>
<comment type="caution">
    <text evidence="2">The sequence shown here is derived from an EMBL/GenBank/DDBJ whole genome shotgun (WGS) entry which is preliminary data.</text>
</comment>
<protein>
    <submittedName>
        <fullName evidence="2">Uncharacterized protein</fullName>
    </submittedName>
</protein>
<dbReference type="AlphaFoldDB" id="A0A7X5U5I7"/>
<keyword evidence="3" id="KW-1185">Reference proteome</keyword>
<evidence type="ECO:0000313" key="3">
    <source>
        <dbReference type="Proteomes" id="UP000547444"/>
    </source>
</evidence>
<feature type="region of interest" description="Disordered" evidence="1">
    <location>
        <begin position="1"/>
        <end position="65"/>
    </location>
</feature>
<reference evidence="2 3" key="1">
    <citation type="submission" date="2020-03" db="EMBL/GenBank/DDBJ databases">
        <title>Sequencing the genomes of 1000 actinobacteria strains.</title>
        <authorList>
            <person name="Klenk H.-P."/>
        </authorList>
    </citation>
    <scope>NUCLEOTIDE SEQUENCE [LARGE SCALE GENOMIC DNA]</scope>
    <source>
        <strain evidence="2 3">DSM 44556</strain>
    </source>
</reference>
<dbReference type="EMBL" id="JAANOW010000005">
    <property type="protein sequence ID" value="NIH98821.1"/>
    <property type="molecule type" value="Genomic_DNA"/>
</dbReference>